<evidence type="ECO:0000313" key="11">
    <source>
        <dbReference type="Proteomes" id="UP001186944"/>
    </source>
</evidence>
<name>A0AA88YD16_PINIB</name>
<dbReference type="Gene3D" id="1.20.1070.10">
    <property type="entry name" value="Rhodopsin 7-helix transmembrane proteins"/>
    <property type="match status" value="1"/>
</dbReference>
<evidence type="ECO:0000256" key="1">
    <source>
        <dbReference type="ARBA" id="ARBA00004141"/>
    </source>
</evidence>
<evidence type="ECO:0000256" key="3">
    <source>
        <dbReference type="ARBA" id="ARBA00022989"/>
    </source>
</evidence>
<organism evidence="10 11">
    <name type="scientific">Pinctada imbricata</name>
    <name type="common">Atlantic pearl-oyster</name>
    <name type="synonym">Pinctada martensii</name>
    <dbReference type="NCBI Taxonomy" id="66713"/>
    <lineage>
        <taxon>Eukaryota</taxon>
        <taxon>Metazoa</taxon>
        <taxon>Spiralia</taxon>
        <taxon>Lophotrochozoa</taxon>
        <taxon>Mollusca</taxon>
        <taxon>Bivalvia</taxon>
        <taxon>Autobranchia</taxon>
        <taxon>Pteriomorphia</taxon>
        <taxon>Pterioida</taxon>
        <taxon>Pterioidea</taxon>
        <taxon>Pteriidae</taxon>
        <taxon>Pinctada</taxon>
    </lineage>
</organism>
<gene>
    <name evidence="10" type="ORF">FSP39_005487</name>
</gene>
<accession>A0AA88YD16</accession>
<keyword evidence="4" id="KW-0297">G-protein coupled receptor</keyword>
<dbReference type="Proteomes" id="UP001186944">
    <property type="component" value="Unassembled WGS sequence"/>
</dbReference>
<dbReference type="PROSITE" id="PS50262">
    <property type="entry name" value="G_PROTEIN_RECEP_F1_2"/>
    <property type="match status" value="1"/>
</dbReference>
<evidence type="ECO:0000256" key="2">
    <source>
        <dbReference type="ARBA" id="ARBA00022692"/>
    </source>
</evidence>
<keyword evidence="3 8" id="KW-1133">Transmembrane helix</keyword>
<keyword evidence="11" id="KW-1185">Reference proteome</keyword>
<evidence type="ECO:0000256" key="6">
    <source>
        <dbReference type="ARBA" id="ARBA00023170"/>
    </source>
</evidence>
<dbReference type="SUPFAM" id="SSF81321">
    <property type="entry name" value="Family A G protein-coupled receptor-like"/>
    <property type="match status" value="1"/>
</dbReference>
<protein>
    <recommendedName>
        <fullName evidence="9">G-protein coupled receptors family 1 profile domain-containing protein</fullName>
    </recommendedName>
</protein>
<dbReference type="GO" id="GO:0004930">
    <property type="term" value="F:G protein-coupled receptor activity"/>
    <property type="evidence" value="ECO:0007669"/>
    <property type="project" value="UniProtKB-KW"/>
</dbReference>
<sequence length="354" mass="40411">MYYEEVPKYVLRYTTNIIYGVVVPILVVIGLFGNILTFLVLKKELPMTSTTRLLFALTCADFVYMLTTAFSDALIIAKFFIPDTIRQIQIRFFLPMETVGWSMPSYISNWMVVMISLERAIAVTFPLKAKQIWTKRASSAAICVAIFLPTISAGARLLKARGVPARNNITNVTTYRMELFYVPGLDRDFYDVLRLVNTYMLYVVPLCIVICANICIVVGIYRNKGNNMTAQNVSMRRKRDNRISRMLLSLCAMFCLCVLPYTTLTTYNISTKSSNNNQYIYKNSTVELLIYVAYACLICNSAMNFVIYVATSSTFRRRYIDILCSSCTRYKENQQNLNANTDITYTSEKNGKGK</sequence>
<feature type="transmembrane region" description="Helical" evidence="8">
    <location>
        <begin position="246"/>
        <end position="269"/>
    </location>
</feature>
<keyword evidence="5 8" id="KW-0472">Membrane</keyword>
<dbReference type="PANTHER" id="PTHR24243">
    <property type="entry name" value="G-PROTEIN COUPLED RECEPTOR"/>
    <property type="match status" value="1"/>
</dbReference>
<dbReference type="AlphaFoldDB" id="A0AA88YD16"/>
<evidence type="ECO:0000256" key="5">
    <source>
        <dbReference type="ARBA" id="ARBA00023136"/>
    </source>
</evidence>
<reference evidence="10" key="1">
    <citation type="submission" date="2019-08" db="EMBL/GenBank/DDBJ databases">
        <title>The improved chromosome-level genome for the pearl oyster Pinctada fucata martensii using PacBio sequencing and Hi-C.</title>
        <authorList>
            <person name="Zheng Z."/>
        </authorList>
    </citation>
    <scope>NUCLEOTIDE SEQUENCE</scope>
    <source>
        <strain evidence="10">ZZ-2019</strain>
        <tissue evidence="10">Adductor muscle</tissue>
    </source>
</reference>
<evidence type="ECO:0000256" key="8">
    <source>
        <dbReference type="SAM" id="Phobius"/>
    </source>
</evidence>
<keyword evidence="7" id="KW-0807">Transducer</keyword>
<dbReference type="InterPro" id="IPR000276">
    <property type="entry name" value="GPCR_Rhodpsn"/>
</dbReference>
<comment type="caution">
    <text evidence="10">The sequence shown here is derived from an EMBL/GenBank/DDBJ whole genome shotgun (WGS) entry which is preliminary data.</text>
</comment>
<dbReference type="Pfam" id="PF00001">
    <property type="entry name" value="7tm_1"/>
    <property type="match status" value="1"/>
</dbReference>
<feature type="transmembrane region" description="Helical" evidence="8">
    <location>
        <begin position="53"/>
        <end position="81"/>
    </location>
</feature>
<comment type="subcellular location">
    <subcellularLocation>
        <location evidence="1">Membrane</location>
        <topology evidence="1">Multi-pass membrane protein</topology>
    </subcellularLocation>
</comment>
<keyword evidence="2 8" id="KW-0812">Transmembrane</keyword>
<dbReference type="CDD" id="cd14978">
    <property type="entry name" value="7tmA_FMRFamide_R-like"/>
    <property type="match status" value="1"/>
</dbReference>
<dbReference type="EMBL" id="VSWD01000007">
    <property type="protein sequence ID" value="KAK3096997.1"/>
    <property type="molecule type" value="Genomic_DNA"/>
</dbReference>
<feature type="transmembrane region" description="Helical" evidence="8">
    <location>
        <begin position="289"/>
        <end position="310"/>
    </location>
</feature>
<keyword evidence="6" id="KW-0675">Receptor</keyword>
<dbReference type="GO" id="GO:0005886">
    <property type="term" value="C:plasma membrane"/>
    <property type="evidence" value="ECO:0007669"/>
    <property type="project" value="TreeGrafter"/>
</dbReference>
<evidence type="ECO:0000259" key="9">
    <source>
        <dbReference type="PROSITE" id="PS50262"/>
    </source>
</evidence>
<dbReference type="PRINTS" id="PR00237">
    <property type="entry name" value="GPCRRHODOPSN"/>
</dbReference>
<feature type="transmembrane region" description="Helical" evidence="8">
    <location>
        <begin position="17"/>
        <end position="41"/>
    </location>
</feature>
<proteinExistence type="predicted"/>
<feature type="domain" description="G-protein coupled receptors family 1 profile" evidence="9">
    <location>
        <begin position="33"/>
        <end position="308"/>
    </location>
</feature>
<dbReference type="PANTHER" id="PTHR24243:SF233">
    <property type="entry name" value="THYROTROPIN-RELEASING HORMONE RECEPTOR"/>
    <property type="match status" value="1"/>
</dbReference>
<dbReference type="InterPro" id="IPR017452">
    <property type="entry name" value="GPCR_Rhodpsn_7TM"/>
</dbReference>
<feature type="transmembrane region" description="Helical" evidence="8">
    <location>
        <begin position="199"/>
        <end position="221"/>
    </location>
</feature>
<feature type="transmembrane region" description="Helical" evidence="8">
    <location>
        <begin position="137"/>
        <end position="158"/>
    </location>
</feature>
<evidence type="ECO:0000256" key="4">
    <source>
        <dbReference type="ARBA" id="ARBA00023040"/>
    </source>
</evidence>
<evidence type="ECO:0000256" key="7">
    <source>
        <dbReference type="ARBA" id="ARBA00023224"/>
    </source>
</evidence>
<evidence type="ECO:0000313" key="10">
    <source>
        <dbReference type="EMBL" id="KAK3096997.1"/>
    </source>
</evidence>